<keyword evidence="1" id="KW-1133">Transmembrane helix</keyword>
<keyword evidence="1" id="KW-0472">Membrane</keyword>
<feature type="transmembrane region" description="Helical" evidence="1">
    <location>
        <begin position="152"/>
        <end position="170"/>
    </location>
</feature>
<dbReference type="AlphaFoldDB" id="A0A9P0MHQ8"/>
<sequence length="243" mass="27242">MVSLTRLIYNTLKLNIEKLVDSEDGDDDDYSEEKETLITVQLSKPMKVTQHTDFKRKGITLIKTMLEILPFLINLYSLHVFTIAIPQNEIMHYAFIAYIIMIFFCFVSISHWLWDDLLLDLTILLDYAQLTQVPPLMAAEVALRYHALQPSLCLALASAGLPALIFFILMEYRRPGMTDLSVIPSVVALLVVGWSNGSIGAMLAGLLFCYAYFGKKRKLGYCVRGQCAYDLLMSLGGLAVAAS</sequence>
<keyword evidence="3" id="KW-1185">Reference proteome</keyword>
<reference evidence="2" key="1">
    <citation type="submission" date="2022-03" db="EMBL/GenBank/DDBJ databases">
        <authorList>
            <person name="Sayadi A."/>
        </authorList>
    </citation>
    <scope>NUCLEOTIDE SEQUENCE</scope>
</reference>
<evidence type="ECO:0000313" key="3">
    <source>
        <dbReference type="Proteomes" id="UP001152888"/>
    </source>
</evidence>
<keyword evidence="1" id="KW-0812">Transmembrane</keyword>
<dbReference type="OrthoDB" id="6745314at2759"/>
<proteinExistence type="predicted"/>
<dbReference type="Proteomes" id="UP001152888">
    <property type="component" value="Unassembled WGS sequence"/>
</dbReference>
<evidence type="ECO:0000256" key="1">
    <source>
        <dbReference type="SAM" id="Phobius"/>
    </source>
</evidence>
<name>A0A9P0MHQ8_ACAOB</name>
<organism evidence="2 3">
    <name type="scientific">Acanthoscelides obtectus</name>
    <name type="common">Bean weevil</name>
    <name type="synonym">Bruchus obtectus</name>
    <dbReference type="NCBI Taxonomy" id="200917"/>
    <lineage>
        <taxon>Eukaryota</taxon>
        <taxon>Metazoa</taxon>
        <taxon>Ecdysozoa</taxon>
        <taxon>Arthropoda</taxon>
        <taxon>Hexapoda</taxon>
        <taxon>Insecta</taxon>
        <taxon>Pterygota</taxon>
        <taxon>Neoptera</taxon>
        <taxon>Endopterygota</taxon>
        <taxon>Coleoptera</taxon>
        <taxon>Polyphaga</taxon>
        <taxon>Cucujiformia</taxon>
        <taxon>Chrysomeloidea</taxon>
        <taxon>Chrysomelidae</taxon>
        <taxon>Bruchinae</taxon>
        <taxon>Bruchini</taxon>
        <taxon>Acanthoscelides</taxon>
    </lineage>
</organism>
<protein>
    <submittedName>
        <fullName evidence="2">Uncharacterized protein</fullName>
    </submittedName>
</protein>
<feature type="transmembrane region" description="Helical" evidence="1">
    <location>
        <begin position="65"/>
        <end position="85"/>
    </location>
</feature>
<dbReference type="EMBL" id="CAKOFQ010008151">
    <property type="protein sequence ID" value="CAH2012167.1"/>
    <property type="molecule type" value="Genomic_DNA"/>
</dbReference>
<feature type="transmembrane region" description="Helical" evidence="1">
    <location>
        <begin position="91"/>
        <end position="114"/>
    </location>
</feature>
<evidence type="ECO:0000313" key="2">
    <source>
        <dbReference type="EMBL" id="CAH2012167.1"/>
    </source>
</evidence>
<comment type="caution">
    <text evidence="2">The sequence shown here is derived from an EMBL/GenBank/DDBJ whole genome shotgun (WGS) entry which is preliminary data.</text>
</comment>
<feature type="transmembrane region" description="Helical" evidence="1">
    <location>
        <begin position="182"/>
        <end position="213"/>
    </location>
</feature>
<gene>
    <name evidence="2" type="ORF">ACAOBT_LOCUS32673</name>
</gene>
<accession>A0A9P0MHQ8</accession>